<proteinExistence type="predicted"/>
<feature type="transmembrane region" description="Helical" evidence="1">
    <location>
        <begin position="6"/>
        <end position="30"/>
    </location>
</feature>
<evidence type="ECO:0000313" key="2">
    <source>
        <dbReference type="EMBL" id="QHT13829.1"/>
    </source>
</evidence>
<sequence>MFSNYIFLIIINICFSIVIIYGCHCSWNILKDTYSKKKTKDLVNTQIKKYKKMLDEIQCSQNTNINPLKQTSLDQIPKQEIERMNNELSDFILNDL</sequence>
<keyword evidence="1" id="KW-1133">Transmembrane helix</keyword>
<accession>A0A6C0DD09</accession>
<keyword evidence="1" id="KW-0812">Transmembrane</keyword>
<organism evidence="2">
    <name type="scientific">viral metagenome</name>
    <dbReference type="NCBI Taxonomy" id="1070528"/>
    <lineage>
        <taxon>unclassified sequences</taxon>
        <taxon>metagenomes</taxon>
        <taxon>organismal metagenomes</taxon>
    </lineage>
</organism>
<evidence type="ECO:0000256" key="1">
    <source>
        <dbReference type="SAM" id="Phobius"/>
    </source>
</evidence>
<dbReference type="AlphaFoldDB" id="A0A6C0DD09"/>
<keyword evidence="1" id="KW-0472">Membrane</keyword>
<protein>
    <submittedName>
        <fullName evidence="2">Uncharacterized protein</fullName>
    </submittedName>
</protein>
<name>A0A6C0DD09_9ZZZZ</name>
<dbReference type="EMBL" id="MN739577">
    <property type="protein sequence ID" value="QHT13829.1"/>
    <property type="molecule type" value="Genomic_DNA"/>
</dbReference>
<reference evidence="2" key="1">
    <citation type="journal article" date="2020" name="Nature">
        <title>Giant virus diversity and host interactions through global metagenomics.</title>
        <authorList>
            <person name="Schulz F."/>
            <person name="Roux S."/>
            <person name="Paez-Espino D."/>
            <person name="Jungbluth S."/>
            <person name="Walsh D.A."/>
            <person name="Denef V.J."/>
            <person name="McMahon K.D."/>
            <person name="Konstantinidis K.T."/>
            <person name="Eloe-Fadrosh E.A."/>
            <person name="Kyrpides N.C."/>
            <person name="Woyke T."/>
        </authorList>
    </citation>
    <scope>NUCLEOTIDE SEQUENCE</scope>
    <source>
        <strain evidence="2">GVMAG-M-3300023174-134</strain>
    </source>
</reference>